<dbReference type="EMBL" id="APWK03000001">
    <property type="protein sequence ID" value="PHH56290.1"/>
    <property type="molecule type" value="Genomic_DNA"/>
</dbReference>
<evidence type="ECO:0000256" key="1">
    <source>
        <dbReference type="ARBA" id="ARBA00004127"/>
    </source>
</evidence>
<comment type="caution">
    <text evidence="7">The sequence shown here is derived from an EMBL/GenBank/DDBJ whole genome shotgun (WGS) entry which is preliminary data.</text>
</comment>
<evidence type="ECO:0000259" key="6">
    <source>
        <dbReference type="Pfam" id="PF02656"/>
    </source>
</evidence>
<reference evidence="7 8" key="1">
    <citation type="journal article" date="2013" name="Fungal Biol.">
        <title>Analysis of microsatellite markers in the genome of the plant pathogen Ceratocystis fimbriata.</title>
        <authorList>
            <person name="Simpson M.C."/>
            <person name="Wilken P.M."/>
            <person name="Coetzee M.P."/>
            <person name="Wingfield M.J."/>
            <person name="Wingfield B.D."/>
        </authorList>
    </citation>
    <scope>NUCLEOTIDE SEQUENCE [LARGE SCALE GENOMIC DNA]</scope>
    <source>
        <strain evidence="7 8">CBS 114723</strain>
    </source>
</reference>
<dbReference type="AlphaFoldDB" id="A0A2C5XMK0"/>
<evidence type="ECO:0000313" key="7">
    <source>
        <dbReference type="EMBL" id="PHH56290.1"/>
    </source>
</evidence>
<dbReference type="PANTHER" id="PTHR34187">
    <property type="entry name" value="FGR18P"/>
    <property type="match status" value="1"/>
</dbReference>
<dbReference type="GO" id="GO:0012505">
    <property type="term" value="C:endomembrane system"/>
    <property type="evidence" value="ECO:0007669"/>
    <property type="project" value="UniProtKB-SubCell"/>
</dbReference>
<reference evidence="7 8" key="2">
    <citation type="journal article" date="2013" name="IMA Fungus">
        <title>IMA Genome-F 1: Ceratocystis fimbriata: Draft nuclear genome sequence for the plant pathogen, Ceratocystis fimbriata.</title>
        <authorList>
            <person name="Wilken P.M."/>
            <person name="Steenkamp E.T."/>
            <person name="Wingfield M.J."/>
            <person name="de Beer Z.W."/>
            <person name="Wingfield B.D."/>
        </authorList>
    </citation>
    <scope>NUCLEOTIDE SEQUENCE [LARGE SCALE GENOMIC DNA]</scope>
    <source>
        <strain evidence="7 8">CBS 114723</strain>
    </source>
</reference>
<feature type="transmembrane region" description="Helical" evidence="5">
    <location>
        <begin position="130"/>
        <end position="149"/>
    </location>
</feature>
<dbReference type="InterPro" id="IPR052053">
    <property type="entry name" value="IM_YidH-like"/>
</dbReference>
<feature type="transmembrane region" description="Helical" evidence="5">
    <location>
        <begin position="86"/>
        <end position="109"/>
    </location>
</feature>
<dbReference type="InterPro" id="IPR003807">
    <property type="entry name" value="DUF202"/>
</dbReference>
<comment type="subcellular location">
    <subcellularLocation>
        <location evidence="1">Endomembrane system</location>
        <topology evidence="1">Multi-pass membrane protein</topology>
    </subcellularLocation>
</comment>
<name>A0A2C5XMK0_9PEZI</name>
<gene>
    <name evidence="7" type="ORF">CFIMG_000362RAa</name>
</gene>
<keyword evidence="4 5" id="KW-0472">Membrane</keyword>
<feature type="transmembrane region" description="Helical" evidence="5">
    <location>
        <begin position="57"/>
        <end position="74"/>
    </location>
</feature>
<evidence type="ECO:0000313" key="8">
    <source>
        <dbReference type="Proteomes" id="UP000222788"/>
    </source>
</evidence>
<dbReference type="Proteomes" id="UP000222788">
    <property type="component" value="Unassembled WGS sequence"/>
</dbReference>
<evidence type="ECO:0000256" key="2">
    <source>
        <dbReference type="ARBA" id="ARBA00022692"/>
    </source>
</evidence>
<evidence type="ECO:0000256" key="4">
    <source>
        <dbReference type="ARBA" id="ARBA00023136"/>
    </source>
</evidence>
<dbReference type="OrthoDB" id="5525680at2759"/>
<evidence type="ECO:0000256" key="5">
    <source>
        <dbReference type="SAM" id="Phobius"/>
    </source>
</evidence>
<dbReference type="Pfam" id="PF02656">
    <property type="entry name" value="DUF202"/>
    <property type="match status" value="1"/>
</dbReference>
<keyword evidence="3 5" id="KW-1133">Transmembrane helix</keyword>
<dbReference type="PANTHER" id="PTHR34187:SF3">
    <property type="entry name" value="DUF DOMAIN PROTEIN (AFU_ORTHOLOGUE AFUA_6G11150)"/>
    <property type="match status" value="1"/>
</dbReference>
<evidence type="ECO:0000256" key="3">
    <source>
        <dbReference type="ARBA" id="ARBA00022989"/>
    </source>
</evidence>
<keyword evidence="2 5" id="KW-0812">Transmembrane</keyword>
<keyword evidence="8" id="KW-1185">Reference proteome</keyword>
<protein>
    <recommendedName>
        <fullName evidence="6">DUF202 domain-containing protein</fullName>
    </recommendedName>
</protein>
<organism evidence="7 8">
    <name type="scientific">Ceratocystis fimbriata CBS 114723</name>
    <dbReference type="NCBI Taxonomy" id="1035309"/>
    <lineage>
        <taxon>Eukaryota</taxon>
        <taxon>Fungi</taxon>
        <taxon>Dikarya</taxon>
        <taxon>Ascomycota</taxon>
        <taxon>Pezizomycotina</taxon>
        <taxon>Sordariomycetes</taxon>
        <taxon>Hypocreomycetidae</taxon>
        <taxon>Microascales</taxon>
        <taxon>Ceratocystidaceae</taxon>
        <taxon>Ceratocystis</taxon>
    </lineage>
</organism>
<sequence>MDRVMGPVDVEDILARDSSRNPFFMGPVFGPLIVPNETSDARDHCANERTFLSYVKLSMYTTIVAVTIVLSFHLKTEPSELELKIATPLGGVFWVLSLAVLLVGLANYIETLNKYGKKTALVQTGWRTQLVIGMVGVCVMGTCIVLLVVESLDDNEDASSGGLLAMLDG</sequence>
<accession>A0A2C5XMK0</accession>
<feature type="domain" description="DUF202" evidence="6">
    <location>
        <begin position="42"/>
        <end position="113"/>
    </location>
</feature>
<proteinExistence type="predicted"/>